<feature type="signal peptide" evidence="5">
    <location>
        <begin position="1"/>
        <end position="18"/>
    </location>
</feature>
<dbReference type="GO" id="GO:0046872">
    <property type="term" value="F:metal ion binding"/>
    <property type="evidence" value="ECO:0007669"/>
    <property type="project" value="UniProtKB-KW"/>
</dbReference>
<dbReference type="PROSITE" id="PS51257">
    <property type="entry name" value="PROKAR_LIPOPROTEIN"/>
    <property type="match status" value="1"/>
</dbReference>
<keyword evidence="2 4" id="KW-0479">Metal-binding</keyword>
<dbReference type="GO" id="GO:0015689">
    <property type="term" value="P:molybdate ion transport"/>
    <property type="evidence" value="ECO:0007669"/>
    <property type="project" value="InterPro"/>
</dbReference>
<gene>
    <name evidence="6" type="primary">modA</name>
    <name evidence="6" type="ORF">FRY97_19065</name>
</gene>
<organism evidence="6 7">
    <name type="scientific">Phaeodactylibacter luteus</name>
    <dbReference type="NCBI Taxonomy" id="1564516"/>
    <lineage>
        <taxon>Bacteria</taxon>
        <taxon>Pseudomonadati</taxon>
        <taxon>Bacteroidota</taxon>
        <taxon>Saprospiria</taxon>
        <taxon>Saprospirales</taxon>
        <taxon>Haliscomenobacteraceae</taxon>
        <taxon>Phaeodactylibacter</taxon>
    </lineage>
</organism>
<accession>A0A5C6RGZ2</accession>
<dbReference type="PANTHER" id="PTHR30632:SF14">
    <property type="entry name" value="TUNGSTATE_MOLYBDATE_CHROMATE-BINDING PROTEIN MODA"/>
    <property type="match status" value="1"/>
</dbReference>
<dbReference type="EMBL" id="VOOR01000059">
    <property type="protein sequence ID" value="TXB61457.1"/>
    <property type="molecule type" value="Genomic_DNA"/>
</dbReference>
<dbReference type="PIRSF" id="PIRSF004846">
    <property type="entry name" value="ModA"/>
    <property type="match status" value="1"/>
</dbReference>
<evidence type="ECO:0000256" key="3">
    <source>
        <dbReference type="ARBA" id="ARBA00022729"/>
    </source>
</evidence>
<evidence type="ECO:0000256" key="4">
    <source>
        <dbReference type="PIRSR" id="PIRSR004846-1"/>
    </source>
</evidence>
<dbReference type="Proteomes" id="UP000321580">
    <property type="component" value="Unassembled WGS sequence"/>
</dbReference>
<evidence type="ECO:0000256" key="2">
    <source>
        <dbReference type="ARBA" id="ARBA00022723"/>
    </source>
</evidence>
<keyword evidence="7" id="KW-1185">Reference proteome</keyword>
<dbReference type="PANTHER" id="PTHR30632">
    <property type="entry name" value="MOLYBDATE-BINDING PERIPLASMIC PROTEIN"/>
    <property type="match status" value="1"/>
</dbReference>
<keyword evidence="4" id="KW-0500">Molybdenum</keyword>
<dbReference type="Gene3D" id="3.40.190.10">
    <property type="entry name" value="Periplasmic binding protein-like II"/>
    <property type="match status" value="2"/>
</dbReference>
<dbReference type="InterPro" id="IPR050682">
    <property type="entry name" value="ModA/WtpA"/>
</dbReference>
<comment type="caution">
    <text evidence="6">The sequence shown here is derived from an EMBL/GenBank/DDBJ whole genome shotgun (WGS) entry which is preliminary data.</text>
</comment>
<dbReference type="GO" id="GO:0030973">
    <property type="term" value="F:molybdate ion binding"/>
    <property type="evidence" value="ECO:0007669"/>
    <property type="project" value="InterPro"/>
</dbReference>
<feature type="binding site" evidence="4">
    <location>
        <position position="170"/>
    </location>
    <ligand>
        <name>molybdate</name>
        <dbReference type="ChEBI" id="CHEBI:36264"/>
    </ligand>
</feature>
<evidence type="ECO:0000313" key="6">
    <source>
        <dbReference type="EMBL" id="TXB61457.1"/>
    </source>
</evidence>
<dbReference type="NCBIfam" id="TIGR01256">
    <property type="entry name" value="modA"/>
    <property type="match status" value="1"/>
</dbReference>
<protein>
    <submittedName>
        <fullName evidence="6">Molybdate ABC transporter substrate-binding protein</fullName>
    </submittedName>
</protein>
<evidence type="ECO:0000256" key="5">
    <source>
        <dbReference type="SAM" id="SignalP"/>
    </source>
</evidence>
<comment type="similarity">
    <text evidence="1">Belongs to the bacterial solute-binding protein ModA family.</text>
</comment>
<feature type="chain" id="PRO_5022859217" evidence="5">
    <location>
        <begin position="19"/>
        <end position="259"/>
    </location>
</feature>
<keyword evidence="3 5" id="KW-0732">Signal</keyword>
<sequence length="259" mass="26986">MKKITFLLALATLAGCTAGGGTQQAGGSITVATAANVQFAMSALAQAFQSQTGIAVQTVISSSGKLTAQIANGAPYDLLVSANMKYPEALLSNGSAVPPAKVYAYGALVAWSLAGITPEPTPEYLLSSNIRKIAVANPKNAPYGEQGINYLEYFGYLDTLQGKLVYGESIAQTNQYITTMAAEVGLTAKSVVLSPEMAGKGQWVALPAGSYSPIAQGVVITQYGADNHPEACQLFFDFLFSEAAQAIFGRYGYDLPQGG</sequence>
<dbReference type="OrthoDB" id="9785015at2"/>
<dbReference type="SUPFAM" id="SSF53850">
    <property type="entry name" value="Periplasmic binding protein-like II"/>
    <property type="match status" value="1"/>
</dbReference>
<dbReference type="AlphaFoldDB" id="A0A5C6RGZ2"/>
<proteinExistence type="inferred from homology"/>
<dbReference type="CDD" id="cd13539">
    <property type="entry name" value="PBP2_AvModA"/>
    <property type="match status" value="1"/>
</dbReference>
<dbReference type="InterPro" id="IPR005950">
    <property type="entry name" value="ModA"/>
</dbReference>
<evidence type="ECO:0000313" key="7">
    <source>
        <dbReference type="Proteomes" id="UP000321580"/>
    </source>
</evidence>
<reference evidence="6 7" key="1">
    <citation type="submission" date="2019-08" db="EMBL/GenBank/DDBJ databases">
        <title>Genome of Phaeodactylibacter luteus.</title>
        <authorList>
            <person name="Bowman J.P."/>
        </authorList>
    </citation>
    <scope>NUCLEOTIDE SEQUENCE [LARGE SCALE GENOMIC DNA]</scope>
    <source>
        <strain evidence="6 7">KCTC 42180</strain>
    </source>
</reference>
<dbReference type="InterPro" id="IPR044084">
    <property type="entry name" value="AvModA-like_subst-bd"/>
</dbReference>
<name>A0A5C6RGZ2_9BACT</name>
<evidence type="ECO:0000256" key="1">
    <source>
        <dbReference type="ARBA" id="ARBA00009175"/>
    </source>
</evidence>
<dbReference type="Pfam" id="PF13531">
    <property type="entry name" value="SBP_bac_11"/>
    <property type="match status" value="1"/>
</dbReference>
<feature type="binding site" evidence="4">
    <location>
        <position position="63"/>
    </location>
    <ligand>
        <name>molybdate</name>
        <dbReference type="ChEBI" id="CHEBI:36264"/>
    </ligand>
</feature>